<accession>A0A2A4K7Z1</accession>
<feature type="coiled-coil region" evidence="9">
    <location>
        <begin position="19"/>
        <end position="121"/>
    </location>
</feature>
<feature type="coiled-coil region" evidence="9">
    <location>
        <begin position="150"/>
        <end position="227"/>
    </location>
</feature>
<feature type="compositionally biased region" description="Basic and acidic residues" evidence="10">
    <location>
        <begin position="355"/>
        <end position="368"/>
    </location>
</feature>
<evidence type="ECO:0000256" key="2">
    <source>
        <dbReference type="ARBA" id="ARBA00022490"/>
    </source>
</evidence>
<evidence type="ECO:0000256" key="9">
    <source>
        <dbReference type="SAM" id="Coils"/>
    </source>
</evidence>
<dbReference type="GO" id="GO:0048788">
    <property type="term" value="C:cytoskeleton of presynaptic active zone"/>
    <property type="evidence" value="ECO:0007669"/>
    <property type="project" value="TreeGrafter"/>
</dbReference>
<proteinExistence type="predicted"/>
<evidence type="ECO:0008006" key="12">
    <source>
        <dbReference type="Google" id="ProtNLM"/>
    </source>
</evidence>
<evidence type="ECO:0000256" key="5">
    <source>
        <dbReference type="ARBA" id="ARBA00023054"/>
    </source>
</evidence>
<evidence type="ECO:0000256" key="8">
    <source>
        <dbReference type="ARBA" id="ARBA00034106"/>
    </source>
</evidence>
<dbReference type="Gene3D" id="1.10.287.2610">
    <property type="match status" value="1"/>
</dbReference>
<dbReference type="Pfam" id="PF10174">
    <property type="entry name" value="Cast"/>
    <property type="match status" value="2"/>
</dbReference>
<dbReference type="GO" id="GO:0007274">
    <property type="term" value="P:neuromuscular synaptic transmission"/>
    <property type="evidence" value="ECO:0007669"/>
    <property type="project" value="TreeGrafter"/>
</dbReference>
<reference evidence="11" key="1">
    <citation type="submission" date="2017-09" db="EMBL/GenBank/DDBJ databases">
        <title>Contemporary evolution of a Lepidopteran species, Heliothis virescens, in response to modern agricultural practices.</title>
        <authorList>
            <person name="Fritz M.L."/>
            <person name="Deyonke A.M."/>
            <person name="Papanicolaou A."/>
            <person name="Micinski S."/>
            <person name="Westbrook J."/>
            <person name="Gould F."/>
        </authorList>
    </citation>
    <scope>NUCLEOTIDE SEQUENCE [LARGE SCALE GENOMIC DNA]</scope>
    <source>
        <strain evidence="11">HvINT-</strain>
        <tissue evidence="11">Whole body</tissue>
    </source>
</reference>
<dbReference type="EMBL" id="NWSH01000040">
    <property type="protein sequence ID" value="PCG80357.1"/>
    <property type="molecule type" value="Genomic_DNA"/>
</dbReference>
<dbReference type="GO" id="GO:0098882">
    <property type="term" value="F:structural constituent of presynaptic active zone"/>
    <property type="evidence" value="ECO:0007669"/>
    <property type="project" value="TreeGrafter"/>
</dbReference>
<keyword evidence="2" id="KW-0963">Cytoplasm</keyword>
<evidence type="ECO:0000256" key="3">
    <source>
        <dbReference type="ARBA" id="ARBA00022553"/>
    </source>
</evidence>
<evidence type="ECO:0000313" key="11">
    <source>
        <dbReference type="EMBL" id="PCG80357.1"/>
    </source>
</evidence>
<dbReference type="PANTHER" id="PTHR18861">
    <property type="entry name" value="ELKS/RAB6-INTERACTING/CAST PROTEIN"/>
    <property type="match status" value="1"/>
</dbReference>
<dbReference type="GO" id="GO:0048167">
    <property type="term" value="P:regulation of synaptic plasticity"/>
    <property type="evidence" value="ECO:0007669"/>
    <property type="project" value="TreeGrafter"/>
</dbReference>
<dbReference type="GO" id="GO:0030424">
    <property type="term" value="C:axon"/>
    <property type="evidence" value="ECO:0007669"/>
    <property type="project" value="UniProtKB-SubCell"/>
</dbReference>
<evidence type="ECO:0000256" key="4">
    <source>
        <dbReference type="ARBA" id="ARBA00023018"/>
    </source>
</evidence>
<comment type="caution">
    <text evidence="11">The sequence shown here is derived from an EMBL/GenBank/DDBJ whole genome shotgun (WGS) entry which is preliminary data.</text>
</comment>
<feature type="compositionally biased region" description="Basic and acidic residues" evidence="10">
    <location>
        <begin position="295"/>
        <end position="327"/>
    </location>
</feature>
<keyword evidence="7" id="KW-0966">Cell projection</keyword>
<keyword evidence="4" id="KW-0770">Synapse</keyword>
<organism evidence="11">
    <name type="scientific">Heliothis virescens</name>
    <name type="common">Tobacco budworm moth</name>
    <dbReference type="NCBI Taxonomy" id="7102"/>
    <lineage>
        <taxon>Eukaryota</taxon>
        <taxon>Metazoa</taxon>
        <taxon>Ecdysozoa</taxon>
        <taxon>Arthropoda</taxon>
        <taxon>Hexapoda</taxon>
        <taxon>Insecta</taxon>
        <taxon>Pterygota</taxon>
        <taxon>Neoptera</taxon>
        <taxon>Endopterygota</taxon>
        <taxon>Lepidoptera</taxon>
        <taxon>Glossata</taxon>
        <taxon>Ditrysia</taxon>
        <taxon>Noctuoidea</taxon>
        <taxon>Noctuidae</taxon>
        <taxon>Heliothinae</taxon>
        <taxon>Heliothis</taxon>
    </lineage>
</organism>
<keyword evidence="5 9" id="KW-0175">Coiled coil</keyword>
<feature type="region of interest" description="Disordered" evidence="10">
    <location>
        <begin position="295"/>
        <end position="381"/>
    </location>
</feature>
<keyword evidence="3" id="KW-0597">Phosphoprotein</keyword>
<keyword evidence="6" id="KW-0206">Cytoskeleton</keyword>
<evidence type="ECO:0000256" key="1">
    <source>
        <dbReference type="ARBA" id="ARBA00004245"/>
    </source>
</evidence>
<feature type="coiled-coil region" evidence="9">
    <location>
        <begin position="748"/>
        <end position="775"/>
    </location>
</feature>
<comment type="subcellular location">
    <subcellularLocation>
        <location evidence="1">Cytoplasm</location>
        <location evidence="1">Cytoskeleton</location>
    </subcellularLocation>
    <subcellularLocation>
        <location evidence="8">Presynapse</location>
    </subcellularLocation>
</comment>
<evidence type="ECO:0000256" key="10">
    <source>
        <dbReference type="SAM" id="MobiDB-lite"/>
    </source>
</evidence>
<sequence length="812" mass="94594">MHSIKTFWSPELKKERALRKEESAKYSLINDQLKLLNQENQKQAMLVRQLEEELRLRMRQPAPELQQQLEALFSENEHLQREIAILRDTIKELELRIETQKQTLQARDESIKKLLEMLQNKGMGKEEERQMFQQMQAMAQKQLDEFRLEIQRRDQEILAMAAKMKALEEQHQDYQRHIAVLKESLCAKEEHYSMLQTDTKNYYHAQVEELKARLDEKSRLVEKKTAAALSATHELAELRDHSEIKDRKINVLQRKLDLREATKKLQAAGAQNAKAGEDTAQAKKQLQEEFKKLDDARRQFEEQRRTVENKRKDVEEKEKALAELDRQLKKRKEQMDQMEASLRKAGGSTAAVSDLNRKLSDSQKDADQLKQQLDQTKEEAQRLTAETERLLQLVQMSQEEQAQKEKQIIDLQQSVRNLQAKLKSQQQAQAQREEDLTRARQSELAAMRDLETTLSQKDALATKLEESKMKIIDLEIELNESSLILSEVLKMPDGPEMNNIKRSKSFFELQKSGKVVDRLDKCKYSRSDNDLDKMHYKDKKREPPDLSKLTRKIFDLTKEIGIKNSKLIEQQRCISILEEALRENNNIAEFEQLLAVVRSKDERINELEKFVNKKCGSSPSDCKDKKRILELEEALKESVLIAAEREKVFYEEEQRRIETLRKMGKMEQRIRSLQNASALNCGTCSSVLKRLKRLEDALQHCQANRDHILRQLSHLVQDVLEGAISEKDTQIAELEVKGVLDESETNRYDTLKAERDRLLNRLKTENERILKLEQYSEPSPPSPGTLPVDITVTDELLQACDDNEEDIPATVL</sequence>
<gene>
    <name evidence="11" type="ORF">B5V51_8789</name>
</gene>
<feature type="coiled-coil region" evidence="9">
    <location>
        <begin position="684"/>
        <end position="711"/>
    </location>
</feature>
<dbReference type="STRING" id="7102.A0A2A4K7Z1"/>
<evidence type="ECO:0000256" key="7">
    <source>
        <dbReference type="ARBA" id="ARBA00023273"/>
    </source>
</evidence>
<dbReference type="PANTHER" id="PTHR18861:SF0">
    <property type="entry name" value="BRUCHPILOT, ISOFORM J"/>
    <property type="match status" value="1"/>
</dbReference>
<protein>
    <recommendedName>
        <fullName evidence="12">ELKS/RAB6-interacting/CAST family member 1</fullName>
    </recommendedName>
</protein>
<name>A0A2A4K7Z1_HELVI</name>
<evidence type="ECO:0000256" key="6">
    <source>
        <dbReference type="ARBA" id="ARBA00023212"/>
    </source>
</evidence>
<dbReference type="AlphaFoldDB" id="A0A2A4K7Z1"/>
<dbReference type="InterPro" id="IPR019323">
    <property type="entry name" value="ELKS/CAST"/>
</dbReference>